<dbReference type="GO" id="GO:0003677">
    <property type="term" value="F:DNA binding"/>
    <property type="evidence" value="ECO:0007669"/>
    <property type="project" value="InterPro"/>
</dbReference>
<dbReference type="InterPro" id="IPR052933">
    <property type="entry name" value="DNA_Protect_Modify"/>
</dbReference>
<dbReference type="PANTHER" id="PTHR41313:SF1">
    <property type="entry name" value="DNA METHYLASE ADENINE-SPECIFIC DOMAIN-CONTAINING PROTEIN"/>
    <property type="match status" value="1"/>
</dbReference>
<evidence type="ECO:0000256" key="2">
    <source>
        <dbReference type="SAM" id="Coils"/>
    </source>
</evidence>
<dbReference type="InterPro" id="IPR014001">
    <property type="entry name" value="Helicase_ATP-bd"/>
</dbReference>
<name>A0AAW3GKX5_STRSZ</name>
<evidence type="ECO:0000313" key="6">
    <source>
        <dbReference type="Proteomes" id="UP000032278"/>
    </source>
</evidence>
<gene>
    <name evidence="5" type="ORF">AT55_02029</name>
</gene>
<feature type="domain" description="Helicase C-terminal" evidence="4">
    <location>
        <begin position="2629"/>
        <end position="2797"/>
    </location>
</feature>
<dbReference type="SMART" id="SM00487">
    <property type="entry name" value="DEXDc"/>
    <property type="match status" value="1"/>
</dbReference>
<keyword evidence="2" id="KW-0175">Coiled coil</keyword>
<feature type="compositionally biased region" description="Basic and acidic residues" evidence="3">
    <location>
        <begin position="3215"/>
        <end position="3234"/>
    </location>
</feature>
<dbReference type="PANTHER" id="PTHR41313">
    <property type="entry name" value="ADENINE-SPECIFIC METHYLTRANSFERASE"/>
    <property type="match status" value="1"/>
</dbReference>
<evidence type="ECO:0000256" key="3">
    <source>
        <dbReference type="SAM" id="MobiDB-lite"/>
    </source>
</evidence>
<dbReference type="SUPFAM" id="SSF53335">
    <property type="entry name" value="S-adenosyl-L-methionine-dependent methyltransferases"/>
    <property type="match status" value="1"/>
</dbReference>
<evidence type="ECO:0000259" key="4">
    <source>
        <dbReference type="PROSITE" id="PS51194"/>
    </source>
</evidence>
<dbReference type="InterPro" id="IPR011639">
    <property type="entry name" value="MethylTrfase_TaqI-like_dom"/>
</dbReference>
<dbReference type="GO" id="GO:0009432">
    <property type="term" value="P:SOS response"/>
    <property type="evidence" value="ECO:0007669"/>
    <property type="project" value="UniProtKB-KW"/>
</dbReference>
<protein>
    <submittedName>
        <fullName evidence="5">Helicase</fullName>
    </submittedName>
</protein>
<keyword evidence="1" id="KW-0742">SOS response</keyword>
<feature type="coiled-coil region" evidence="2">
    <location>
        <begin position="2973"/>
        <end position="3007"/>
    </location>
</feature>
<dbReference type="SMART" id="SM00490">
    <property type="entry name" value="HELICc"/>
    <property type="match status" value="1"/>
</dbReference>
<dbReference type="Pfam" id="PF07669">
    <property type="entry name" value="Eco57I"/>
    <property type="match status" value="1"/>
</dbReference>
<dbReference type="EMBL" id="JAUE01000050">
    <property type="protein sequence ID" value="KIS16998.1"/>
    <property type="molecule type" value="Genomic_DNA"/>
</dbReference>
<feature type="compositionally biased region" description="Basic and acidic residues" evidence="3">
    <location>
        <begin position="3193"/>
        <end position="3207"/>
    </location>
</feature>
<organism evidence="5 6">
    <name type="scientific">Streptococcus equi subsp. zooepidemicus Sz4is</name>
    <dbReference type="NCBI Taxonomy" id="1381082"/>
    <lineage>
        <taxon>Bacteria</taxon>
        <taxon>Bacillati</taxon>
        <taxon>Bacillota</taxon>
        <taxon>Bacilli</taxon>
        <taxon>Lactobacillales</taxon>
        <taxon>Streptococcaceae</taxon>
        <taxon>Streptococcus</taxon>
    </lineage>
</organism>
<dbReference type="InterPro" id="IPR029063">
    <property type="entry name" value="SAM-dependent_MTases_sf"/>
</dbReference>
<accession>A0AAW3GKX5</accession>
<feature type="region of interest" description="Disordered" evidence="3">
    <location>
        <begin position="295"/>
        <end position="410"/>
    </location>
</feature>
<dbReference type="Pfam" id="PF04851">
    <property type="entry name" value="ResIII"/>
    <property type="match status" value="1"/>
</dbReference>
<dbReference type="Gene3D" id="3.40.50.300">
    <property type="entry name" value="P-loop containing nucleotide triphosphate hydrolases"/>
    <property type="match status" value="2"/>
</dbReference>
<dbReference type="GO" id="GO:0006304">
    <property type="term" value="P:DNA modification"/>
    <property type="evidence" value="ECO:0007669"/>
    <property type="project" value="InterPro"/>
</dbReference>
<dbReference type="InterPro" id="IPR027417">
    <property type="entry name" value="P-loop_NTPase"/>
</dbReference>
<keyword evidence="5" id="KW-0347">Helicase</keyword>
<dbReference type="Gene3D" id="3.40.50.150">
    <property type="entry name" value="Vaccinia Virus protein VP39"/>
    <property type="match status" value="1"/>
</dbReference>
<reference evidence="5 6" key="1">
    <citation type="submission" date="2013-11" db="EMBL/GenBank/DDBJ databases">
        <authorList>
            <person name="da Piedade I."/>
            <person name="Tang M.H.E."/>
            <person name="Bojesen A.M."/>
        </authorList>
    </citation>
    <scope>NUCLEOTIDE SEQUENCE [LARGE SCALE GENOMIC DNA]</scope>
    <source>
        <strain evidence="5 6">Sz4is</strain>
    </source>
</reference>
<evidence type="ECO:0000256" key="1">
    <source>
        <dbReference type="ARBA" id="ARBA00023236"/>
    </source>
</evidence>
<dbReference type="PROSITE" id="PS51194">
    <property type="entry name" value="HELICASE_CTER"/>
    <property type="match status" value="1"/>
</dbReference>
<feature type="compositionally biased region" description="Basic and acidic residues" evidence="3">
    <location>
        <begin position="323"/>
        <end position="337"/>
    </location>
</feature>
<comment type="caution">
    <text evidence="5">The sequence shown here is derived from an EMBL/GenBank/DDBJ whole genome shotgun (WGS) entry which is preliminary data.</text>
</comment>
<feature type="region of interest" description="Disordered" evidence="3">
    <location>
        <begin position="256"/>
        <end position="283"/>
    </location>
</feature>
<feature type="region of interest" description="Disordered" evidence="3">
    <location>
        <begin position="3193"/>
        <end position="3234"/>
    </location>
</feature>
<dbReference type="GO" id="GO:0005524">
    <property type="term" value="F:ATP binding"/>
    <property type="evidence" value="ECO:0007669"/>
    <property type="project" value="InterPro"/>
</dbReference>
<dbReference type="Pfam" id="PF00271">
    <property type="entry name" value="Helicase_C"/>
    <property type="match status" value="1"/>
</dbReference>
<dbReference type="PRINTS" id="PR00507">
    <property type="entry name" value="N12N6MTFRASE"/>
</dbReference>
<feature type="compositionally biased region" description="Basic and acidic residues" evidence="3">
    <location>
        <begin position="295"/>
        <end position="314"/>
    </location>
</feature>
<proteinExistence type="predicted"/>
<dbReference type="InterPro" id="IPR006935">
    <property type="entry name" value="Helicase/UvrB_N"/>
</dbReference>
<evidence type="ECO:0000313" key="5">
    <source>
        <dbReference type="EMBL" id="KIS16998.1"/>
    </source>
</evidence>
<keyword evidence="5" id="KW-0547">Nucleotide-binding</keyword>
<dbReference type="InterPro" id="IPR001650">
    <property type="entry name" value="Helicase_C-like"/>
</dbReference>
<dbReference type="SUPFAM" id="SSF52540">
    <property type="entry name" value="P-loop containing nucleoside triphosphate hydrolases"/>
    <property type="match status" value="2"/>
</dbReference>
<feature type="compositionally biased region" description="Basic and acidic residues" evidence="3">
    <location>
        <begin position="395"/>
        <end position="408"/>
    </location>
</feature>
<feature type="compositionally biased region" description="Polar residues" evidence="3">
    <location>
        <begin position="345"/>
        <end position="355"/>
    </location>
</feature>
<feature type="compositionally biased region" description="Basic and acidic residues" evidence="3">
    <location>
        <begin position="264"/>
        <end position="274"/>
    </location>
</feature>
<dbReference type="Proteomes" id="UP000032278">
    <property type="component" value="Unassembled WGS sequence"/>
</dbReference>
<keyword evidence="1" id="KW-0227">DNA damage</keyword>
<dbReference type="GO" id="GO:0016787">
    <property type="term" value="F:hydrolase activity"/>
    <property type="evidence" value="ECO:0007669"/>
    <property type="project" value="InterPro"/>
</dbReference>
<keyword evidence="5" id="KW-0378">Hydrolase</keyword>
<keyword evidence="5" id="KW-0067">ATP-binding</keyword>
<dbReference type="GO" id="GO:0009007">
    <property type="term" value="F:site-specific DNA-methyltransferase (adenine-specific) activity"/>
    <property type="evidence" value="ECO:0007669"/>
    <property type="project" value="UniProtKB-EC"/>
</dbReference>
<dbReference type="GO" id="GO:0004386">
    <property type="term" value="F:helicase activity"/>
    <property type="evidence" value="ECO:0007669"/>
    <property type="project" value="UniProtKB-KW"/>
</dbReference>
<sequence length="3234" mass="373572">MRTNDFYNIIELVKMDVISSELEYLKLLEVIGNNQRYDFLSQLSIYSKNPKATACASFDMWRERFNRTVKRGEKGIPILNDSNGFQKIGYIFDISQTVSIDSNINEVELWSFDREKHEKTLKDMIEQQGYEASDNLSENLYSLSRIYSDDSIYELANNLRIADEDRIQFVHFIRNSISYAISNRLNFKYPIDMENIKENFNHLDSISLMRVGYCISNACGNIMDLLIARTKEIYVNYDLTKDISADYNIDKNKNLGGTENVIRSNDEKNDDRTNRIFSSGEYGRDSLNHKEEYIEQSGRGEEFHGRISKSDLRSNETGILSTERGRIEVSDADRALQGEEISGSLDGSTEKSNQLYERRETEIDESMGYIGRESSTVQGDDFSLERNDNQGSSGDLKENSKEETKEAEMASFSLPKNSNVQMRFTIPLNQKDIDTILINGGNHDDGRLPIIAEFSKEKSNEELGEYLRETFKGGNGFYIDEREVSSWYSDRGIHLAYGRQAREDNTQILSWRDAASRITELLDNGEFATNVELLEAFDYERNKIVTSLEYLKEDLSELGKEYGYFDFLEDHNLPTETKNFTEALKNSEYLKNVITEYERFLTGYKENRDVLRFHYHKVDNIYQRLKELEISRKEYSTNIKEIPNLKVFITEDEIFSSLARGSGMSGGKERIAEYFKETYTLEEKVKFIKHEYGIGGGTHAVSEAIGSRIWYDAKGIKLGKKNCEDVFLTWLSVAKRIDEMLSKNIYLEEKETESKSETEEAKVSQYYSKEDPENLMTDEMLERVPELYAQEDVALADKEVHAAYIIPFRSNWTWYMTEYDRESGDAFGLVLGFEPEWGYFNIHELEELNAQRLILEDFPKTFRELKDTELIKQMDEYELQSVFNGELSFDDNKISKNIENTISKEYIEELSPNFAEEVGAIMEEYDVSREEAISRLATHKLEEALEGTNISINDFSDEQLAEILSAIKEYDFYGNEITEIAEPNLPKWKMEQLKWLIDDWNEEVTGVTAEKIKYLKELNIDIAKFNLLKGYLIRDEISIEQIREVEENIDFVTMSEFVDSLKSMASDNNFEKIAIKVGNEFILASKKDSFAISLEDTGRKVVFDGKEYKLHRGTSFKESQKVDRLIDNGSYAAFKIADYSNLKINSIDDIKDEIFTTLKNDKNLLEEILKAREVLNTDTLANFRGVFQREYAKILRDTAKNQGDLPDDMKKEDEVKNLEIELENRYKKFLAEISNIKEQQYVQGSIFDQIDKNEVDLNDKKSMDLSIGKTVYMNHEAYKIDDEVSFNEIIQKSDLRLSPLRSGNHFMPIVSFADEKELLEKISFDRPQFLIGDEVKYKDKDYTITRFDDMGNNLKTVTVKDNMEYLGGMITGSDVIPYRLESELERVFENLTYKKPETIAKESEIKKAEAHNFKITEETLPEKLSPSERLNNNLEAISMLNRIESGQREFDITAQEVLARYVGWGGLSDVFDEEKGGQWKEARAFLKENLSQSEYEAAKESTLTAFYTPKTVIDGVYKTLSDMGFKSGNILEPSMGIGNFIGNLPDEMNKSKFYGVELDSISGRIGKLLYPESDIQIKGLEETSFSNNFFDAVIGNVPFGEYKVNDREYNKNNFLIHDYFFAKSIDKVRNGGVIAFITSSGTMDKKDESVRRYLAARAEFLGAIRLPNDTFKGVAGTEVTSDIIFLKKRDSIRERDEDWIYLAEDENGLIYNKYFVDHPEMVLGSMEEVSGRFGNTFACLPKENADLKELITKASEEISKDAKYEEIELLDDEISTIPATDDVKNFSYTIIDDEVYYRENSLFVKKEVTDKNKEKIKDYLKLNEALKDVIYKQKEDFNEDEIKVSQERLNEIYDEFSKKHGFVNNLSNTRALKEDSNFPLVSSIEVLDEEENFKAKGDIFSKRTIKKAKVIEQVDTSIEALILSISQKGYVDFEYMQRLTGKERNILTNELRGEIFLNIVEKPMNFNQKLSFNLEDGDLPFACSEDSNSFKYAYVTKDEYLSGNIREKIDIVDSYILRLRQAERMLLEEDGEQKTILVNELNLLEYQKAELQKVMPKELEASEISVRLGATWIPTKDIEKFIFETLKTPGYARWDIKVKFSHLTSEWNVEGKSKDRGNDLAEMTYGTSRVNAYKLIEDALNLKETKVFDQIINPDGSKTSVLNKKETLLAGQKQELLKEEFKNWIFNDFDRRNRLVKVYNEKFNAIRNREYDGSNLTFDGMSTDITLRPHQKNAIARVLYGGNALLAHVVGAGKTFSMVASAMESKRLGMCTKSLFVVPNHLTGQIGREFMQLYPSANIMVADKKDFEPKNRKRFIGKIATGEYDAVVIGHSQFEKIPMSKQYQQKHIQDQIDEIINYIEEYKHDRNQNFTVKELQKTRKKLEIRLEKLNDDFKKDDVITFEELGVDKLFVDEAHNYKNLYLHTKMRNVAGIGQSEALKSSDMFMKCRYMDEMTNGKGIVFATGTPVSNSMSELYTMQRYLQYDTLKKNGLEHFDSWASTFGETQSAFELSPEGTGYRIKTRFSKFYNLPELISMFKEVADIQTADMLNLPVPEVHYEVIKTLPSEEQKEILKSLSKRADDVRNRVVEPDEDNMLKITNDGKKLALDQRLINPMLPDNPDSKVNVCVKNVFTIWDKTKGDRSTQLLFSDMSTPKGDGEFNIYDDIREKLVAMRIPQEEIAFIHEANSDKQKDELFAKVRKGDVRILLGSTQKMGAGTNVQNKLITLHDLDVPWRPADLEQRSGRIVRQGNENENVSIYRYVTENTFDAYLFQTLETKQTYISQIINSQTPVRVAEDIDEATLNYAEIKALATGDPKIKEKMDLDNEVTKLKMLEANYKSNRYRLEDKVAKTYPEEIARTEKLIEAVKKDIENVEPQGSGENKFTSIMINGEIIRDKKIAGEKLLEAIKGIKINESKVIGKYRNMDLEVSYNFFTNSHNFSLNGDAKHLGEFGTSADGNITRLDNVIEKIPEKLKSLEDKLIATKEQLENAKEELKKPFEKADELRAKVFRLAELNRLLDMGDVEEKENPNPLLEDVKRAIVDFCKREYEDDSYTYENFNNLFPDLAHIGIAYTTTPDEKHEIQYEINLEKLTSTQYINEKPITKVDYLKEFGSEEKALEFLKQEMKYGGFDEFVSIDDNDLKNALGLERDDDGNIYDPLAKDLDNDGIPDRYDNDFKDSDYFESTYDVEDNLHIKEEATQKTEDKPSILEQIKNYQEESKTEEKQTTKEQDFLR</sequence>